<dbReference type="InterPro" id="IPR002010">
    <property type="entry name" value="T3SS_IM_R"/>
</dbReference>
<keyword evidence="8 10" id="KW-0975">Bacterial flagellum</keyword>
<evidence type="ECO:0000313" key="12">
    <source>
        <dbReference type="EMBL" id="MBA5686433.1"/>
    </source>
</evidence>
<gene>
    <name evidence="12" type="primary">fliR</name>
    <name evidence="12" type="ORF">H3H39_05120</name>
</gene>
<keyword evidence="6 10" id="KW-1133">Transmembrane helix</keyword>
<dbReference type="PRINTS" id="PR00953">
    <property type="entry name" value="TYPE3IMRPROT"/>
</dbReference>
<proteinExistence type="inferred from homology"/>
<keyword evidence="12" id="KW-0966">Cell projection</keyword>
<dbReference type="EMBL" id="JACEZU010000002">
    <property type="protein sequence ID" value="MBA5686433.1"/>
    <property type="molecule type" value="Genomic_DNA"/>
</dbReference>
<comment type="caution">
    <text evidence="12">The sequence shown here is derived from an EMBL/GenBank/DDBJ whole genome shotgun (WGS) entry which is preliminary data.</text>
</comment>
<dbReference type="Proteomes" id="UP000573499">
    <property type="component" value="Unassembled WGS sequence"/>
</dbReference>
<sequence>MITLTTAEMNTWIAALLWPLTRILGLIAAAPLFGNSAVPVTIKVGLGVLLALIVAPAVPALPATDPLSLAGLLILAQELLVGLAMGFSIRIVFAAVEMAGEIGSLTMGLGFATFFDPNTQGRSSAISQFLALVATMGFLAVNAHLVLLSALVESFNSLPVSARPLYGGGFKQLADWGSIIFSTGVQLSLPIVAALLITNVALGILTRAAPQLNLFGIGFPITLGVGLLVIAMSLPYLATPMQNLFLEGIERARLLPRTWSQRQDAIKTPTSPLTPQRPPGQHP</sequence>
<dbReference type="GO" id="GO:0009425">
    <property type="term" value="C:bacterial-type flagellum basal body"/>
    <property type="evidence" value="ECO:0007669"/>
    <property type="project" value="UniProtKB-SubCell"/>
</dbReference>
<dbReference type="GO" id="GO:0005886">
    <property type="term" value="C:plasma membrane"/>
    <property type="evidence" value="ECO:0007669"/>
    <property type="project" value="UniProtKB-SubCell"/>
</dbReference>
<organism evidence="12 13">
    <name type="scientific">Rugamonas apoptosis</name>
    <dbReference type="NCBI Taxonomy" id="2758570"/>
    <lineage>
        <taxon>Bacteria</taxon>
        <taxon>Pseudomonadati</taxon>
        <taxon>Pseudomonadota</taxon>
        <taxon>Betaproteobacteria</taxon>
        <taxon>Burkholderiales</taxon>
        <taxon>Oxalobacteraceae</taxon>
        <taxon>Telluria group</taxon>
        <taxon>Rugamonas</taxon>
    </lineage>
</organism>
<keyword evidence="12" id="KW-0969">Cilium</keyword>
<feature type="transmembrane region" description="Helical" evidence="10">
    <location>
        <begin position="67"/>
        <end position="89"/>
    </location>
</feature>
<evidence type="ECO:0000256" key="9">
    <source>
        <dbReference type="NCBIfam" id="TIGR01400"/>
    </source>
</evidence>
<evidence type="ECO:0000256" key="1">
    <source>
        <dbReference type="ARBA" id="ARBA00002578"/>
    </source>
</evidence>
<evidence type="ECO:0000256" key="8">
    <source>
        <dbReference type="ARBA" id="ARBA00023143"/>
    </source>
</evidence>
<dbReference type="GO" id="GO:0044780">
    <property type="term" value="P:bacterial-type flagellum assembly"/>
    <property type="evidence" value="ECO:0007669"/>
    <property type="project" value="UniProtKB-UniRule"/>
</dbReference>
<dbReference type="NCBIfam" id="TIGR01400">
    <property type="entry name" value="fliR"/>
    <property type="match status" value="1"/>
</dbReference>
<dbReference type="PANTHER" id="PTHR30065:SF8">
    <property type="entry name" value="FLAGELLAR BIOSYNTHETIC PROTEIN FLIR"/>
    <property type="match status" value="1"/>
</dbReference>
<dbReference type="AlphaFoldDB" id="A0A7W2IJD4"/>
<evidence type="ECO:0000256" key="2">
    <source>
        <dbReference type="ARBA" id="ARBA00009772"/>
    </source>
</evidence>
<dbReference type="GO" id="GO:0006605">
    <property type="term" value="P:protein targeting"/>
    <property type="evidence" value="ECO:0007669"/>
    <property type="project" value="UniProtKB-UniRule"/>
</dbReference>
<evidence type="ECO:0000256" key="7">
    <source>
        <dbReference type="ARBA" id="ARBA00023136"/>
    </source>
</evidence>
<comment type="subcellular location">
    <subcellularLocation>
        <location evidence="10">Cell membrane</location>
        <topology evidence="10">Multi-pass membrane protein</topology>
    </subcellularLocation>
    <subcellularLocation>
        <location evidence="10">Bacterial flagellum basal body</location>
    </subcellularLocation>
</comment>
<keyword evidence="5 10" id="KW-0812">Transmembrane</keyword>
<reference evidence="12 13" key="1">
    <citation type="submission" date="2020-07" db="EMBL/GenBank/DDBJ databases">
        <title>Novel species isolated from subtropical streams in China.</title>
        <authorList>
            <person name="Lu H."/>
        </authorList>
    </citation>
    <scope>NUCLEOTIDE SEQUENCE [LARGE SCALE GENOMIC DNA]</scope>
    <source>
        <strain evidence="12 13">LX47W</strain>
    </source>
</reference>
<evidence type="ECO:0000256" key="5">
    <source>
        <dbReference type="ARBA" id="ARBA00022692"/>
    </source>
</evidence>
<keyword evidence="4 10" id="KW-1003">Cell membrane</keyword>
<feature type="transmembrane region" description="Helical" evidence="10">
    <location>
        <begin position="40"/>
        <end position="61"/>
    </location>
</feature>
<feature type="transmembrane region" description="Helical" evidence="10">
    <location>
        <begin position="12"/>
        <end position="33"/>
    </location>
</feature>
<dbReference type="Pfam" id="PF01311">
    <property type="entry name" value="Bac_export_1"/>
    <property type="match status" value="1"/>
</dbReference>
<feature type="transmembrane region" description="Helical" evidence="10">
    <location>
        <begin position="214"/>
        <end position="238"/>
    </location>
</feature>
<keyword evidence="7 10" id="KW-0472">Membrane</keyword>
<evidence type="ECO:0000256" key="3">
    <source>
        <dbReference type="ARBA" id="ARBA00021717"/>
    </source>
</evidence>
<keyword evidence="13" id="KW-1185">Reference proteome</keyword>
<feature type="region of interest" description="Disordered" evidence="11">
    <location>
        <begin position="263"/>
        <end position="283"/>
    </location>
</feature>
<protein>
    <recommendedName>
        <fullName evidence="3 9">Flagellar biosynthetic protein FliR</fullName>
    </recommendedName>
</protein>
<comment type="function">
    <text evidence="1 10">Role in flagellar biosynthesis.</text>
</comment>
<feature type="compositionally biased region" description="Polar residues" evidence="11">
    <location>
        <begin position="263"/>
        <end position="274"/>
    </location>
</feature>
<keyword evidence="12" id="KW-0282">Flagellum</keyword>
<dbReference type="RefSeq" id="WP_182152229.1">
    <property type="nucleotide sequence ID" value="NZ_JACEZU010000002.1"/>
</dbReference>
<evidence type="ECO:0000256" key="10">
    <source>
        <dbReference type="RuleBase" id="RU362071"/>
    </source>
</evidence>
<dbReference type="PANTHER" id="PTHR30065">
    <property type="entry name" value="FLAGELLAR BIOSYNTHETIC PROTEIN FLIR"/>
    <property type="match status" value="1"/>
</dbReference>
<feature type="transmembrane region" description="Helical" evidence="10">
    <location>
        <begin position="179"/>
        <end position="202"/>
    </location>
</feature>
<accession>A0A7W2IJD4</accession>
<evidence type="ECO:0000256" key="11">
    <source>
        <dbReference type="SAM" id="MobiDB-lite"/>
    </source>
</evidence>
<evidence type="ECO:0000313" key="13">
    <source>
        <dbReference type="Proteomes" id="UP000573499"/>
    </source>
</evidence>
<name>A0A7W2IJD4_9BURK</name>
<evidence type="ECO:0000256" key="6">
    <source>
        <dbReference type="ARBA" id="ARBA00022989"/>
    </source>
</evidence>
<evidence type="ECO:0000256" key="4">
    <source>
        <dbReference type="ARBA" id="ARBA00022475"/>
    </source>
</evidence>
<dbReference type="InterPro" id="IPR006303">
    <property type="entry name" value="FliR"/>
</dbReference>
<feature type="transmembrane region" description="Helical" evidence="10">
    <location>
        <begin position="129"/>
        <end position="152"/>
    </location>
</feature>
<comment type="similarity">
    <text evidence="2 10">Belongs to the FliR/MopE/SpaR family.</text>
</comment>